<accession>A0A9N9FWP6</accession>
<gene>
    <name evidence="1" type="ORF">DERYTH_LOCUS6065</name>
</gene>
<feature type="non-terminal residue" evidence="1">
    <location>
        <position position="1"/>
    </location>
</feature>
<keyword evidence="2" id="KW-1185">Reference proteome</keyword>
<comment type="caution">
    <text evidence="1">The sequence shown here is derived from an EMBL/GenBank/DDBJ whole genome shotgun (WGS) entry which is preliminary data.</text>
</comment>
<evidence type="ECO:0000313" key="1">
    <source>
        <dbReference type="EMBL" id="CAG8568027.1"/>
    </source>
</evidence>
<organism evidence="1 2">
    <name type="scientific">Dentiscutata erythropus</name>
    <dbReference type="NCBI Taxonomy" id="1348616"/>
    <lineage>
        <taxon>Eukaryota</taxon>
        <taxon>Fungi</taxon>
        <taxon>Fungi incertae sedis</taxon>
        <taxon>Mucoromycota</taxon>
        <taxon>Glomeromycotina</taxon>
        <taxon>Glomeromycetes</taxon>
        <taxon>Diversisporales</taxon>
        <taxon>Gigasporaceae</taxon>
        <taxon>Dentiscutata</taxon>
    </lineage>
</organism>
<dbReference type="EMBL" id="CAJVPY010002664">
    <property type="protein sequence ID" value="CAG8568027.1"/>
    <property type="molecule type" value="Genomic_DNA"/>
</dbReference>
<name>A0A9N9FWP6_9GLOM</name>
<sequence>ENAADNPNGLYANPDNFQNAYGVTGQKILIAGPNNNNGN</sequence>
<evidence type="ECO:0000313" key="2">
    <source>
        <dbReference type="Proteomes" id="UP000789405"/>
    </source>
</evidence>
<reference evidence="1" key="1">
    <citation type="submission" date="2021-06" db="EMBL/GenBank/DDBJ databases">
        <authorList>
            <person name="Kallberg Y."/>
            <person name="Tangrot J."/>
            <person name="Rosling A."/>
        </authorList>
    </citation>
    <scope>NUCLEOTIDE SEQUENCE</scope>
    <source>
        <strain evidence="1">MA453B</strain>
    </source>
</reference>
<dbReference type="Proteomes" id="UP000789405">
    <property type="component" value="Unassembled WGS sequence"/>
</dbReference>
<proteinExistence type="predicted"/>
<protein>
    <submittedName>
        <fullName evidence="1">16173_t:CDS:1</fullName>
    </submittedName>
</protein>
<dbReference type="AlphaFoldDB" id="A0A9N9FWP6"/>